<organism evidence="2 3">
    <name type="scientific">Roseibium algae</name>
    <dbReference type="NCBI Taxonomy" id="3123038"/>
    <lineage>
        <taxon>Bacteria</taxon>
        <taxon>Pseudomonadati</taxon>
        <taxon>Pseudomonadota</taxon>
        <taxon>Alphaproteobacteria</taxon>
        <taxon>Hyphomicrobiales</taxon>
        <taxon>Stappiaceae</taxon>
        <taxon>Roseibium</taxon>
    </lineage>
</organism>
<proteinExistence type="predicted"/>
<evidence type="ECO:0000256" key="1">
    <source>
        <dbReference type="SAM" id="SignalP"/>
    </source>
</evidence>
<name>A0ABU8TIA0_9HYPH</name>
<accession>A0ABU8TIA0</accession>
<dbReference type="CDD" id="cd18773">
    <property type="entry name" value="PDC1_HK_sensor"/>
    <property type="match status" value="1"/>
</dbReference>
<feature type="signal peptide" evidence="1">
    <location>
        <begin position="1"/>
        <end position="26"/>
    </location>
</feature>
<keyword evidence="3" id="KW-1185">Reference proteome</keyword>
<gene>
    <name evidence="2" type="ORF">V6575_07165</name>
</gene>
<keyword evidence="1" id="KW-0732">Signal</keyword>
<dbReference type="Gene3D" id="3.30.450.20">
    <property type="entry name" value="PAS domain"/>
    <property type="match status" value="1"/>
</dbReference>
<dbReference type="RefSeq" id="WP_340273548.1">
    <property type="nucleotide sequence ID" value="NZ_JBAKIA010000004.1"/>
</dbReference>
<evidence type="ECO:0000313" key="3">
    <source>
        <dbReference type="Proteomes" id="UP001385499"/>
    </source>
</evidence>
<sequence length="202" mass="22594">MVNKISRNLLMIVFLVCAMRAMPARADPLDLIDEAFIQSLKDKFSSPLVRQMVTWQNRYTAHLNASDITKLDRQWMEEREGKDKSLIVATLSNPLSIYLLQIQAASSGLYSEIFIMDSKGLNVGQSTVTSDYWQGDEAKYLETFPAAKSGLFIDDPVIDLVDGTSRVQVSFPLHDEHGGEKVGVATIEINLDTLARRQPPAF</sequence>
<reference evidence="2 3" key="1">
    <citation type="submission" date="2024-02" db="EMBL/GenBank/DDBJ databases">
        <title>Roseibium algae sp. nov., isolated from marine alga (Grateloupia sp.), showing potential in myo-inositol conversion.</title>
        <authorList>
            <person name="Wang Y."/>
        </authorList>
    </citation>
    <scope>NUCLEOTIDE SEQUENCE [LARGE SCALE GENOMIC DNA]</scope>
    <source>
        <strain evidence="2 3">H3510</strain>
    </source>
</reference>
<evidence type="ECO:0000313" key="2">
    <source>
        <dbReference type="EMBL" id="MEJ8473861.1"/>
    </source>
</evidence>
<dbReference type="EMBL" id="JBAKIA010000004">
    <property type="protein sequence ID" value="MEJ8473861.1"/>
    <property type="molecule type" value="Genomic_DNA"/>
</dbReference>
<protein>
    <submittedName>
        <fullName evidence="2">PDC sensor domain-containing protein</fullName>
    </submittedName>
</protein>
<feature type="chain" id="PRO_5045963004" evidence="1">
    <location>
        <begin position="27"/>
        <end position="202"/>
    </location>
</feature>
<dbReference type="Proteomes" id="UP001385499">
    <property type="component" value="Unassembled WGS sequence"/>
</dbReference>
<comment type="caution">
    <text evidence="2">The sequence shown here is derived from an EMBL/GenBank/DDBJ whole genome shotgun (WGS) entry which is preliminary data.</text>
</comment>